<evidence type="ECO:0000313" key="2">
    <source>
        <dbReference type="Proteomes" id="UP000505355"/>
    </source>
</evidence>
<dbReference type="Proteomes" id="UP000505355">
    <property type="component" value="Chromosome"/>
</dbReference>
<name>A0A7D4UP54_9SPHI</name>
<evidence type="ECO:0000313" key="1">
    <source>
        <dbReference type="EMBL" id="QKJ29820.1"/>
    </source>
</evidence>
<dbReference type="RefSeq" id="WP_173414512.1">
    <property type="nucleotide sequence ID" value="NZ_CP054139.1"/>
</dbReference>
<protein>
    <submittedName>
        <fullName evidence="1">Uncharacterized protein</fullName>
    </submittedName>
</protein>
<gene>
    <name evidence="1" type="ORF">HQ865_08645</name>
</gene>
<organism evidence="1 2">
    <name type="scientific">Mucilaginibacter mali</name>
    <dbReference type="NCBI Taxonomy" id="2740462"/>
    <lineage>
        <taxon>Bacteria</taxon>
        <taxon>Pseudomonadati</taxon>
        <taxon>Bacteroidota</taxon>
        <taxon>Sphingobacteriia</taxon>
        <taxon>Sphingobacteriales</taxon>
        <taxon>Sphingobacteriaceae</taxon>
        <taxon>Mucilaginibacter</taxon>
    </lineage>
</organism>
<proteinExistence type="predicted"/>
<keyword evidence="2" id="KW-1185">Reference proteome</keyword>
<dbReference type="EMBL" id="CP054139">
    <property type="protein sequence ID" value="QKJ29820.1"/>
    <property type="molecule type" value="Genomic_DNA"/>
</dbReference>
<dbReference type="KEGG" id="mmab:HQ865_08645"/>
<reference evidence="1 2" key="1">
    <citation type="submission" date="2020-05" db="EMBL/GenBank/DDBJ databases">
        <title>Mucilaginibacter mali sp. nov.</title>
        <authorList>
            <person name="Kim H.S."/>
            <person name="Lee K.C."/>
            <person name="Suh M.K."/>
            <person name="Kim J.-S."/>
            <person name="Han K.-I."/>
            <person name="Eom M.K."/>
            <person name="Shin Y.K."/>
            <person name="Lee J.-S."/>
        </authorList>
    </citation>
    <scope>NUCLEOTIDE SEQUENCE [LARGE SCALE GENOMIC DNA]</scope>
    <source>
        <strain evidence="1 2">G2-14</strain>
    </source>
</reference>
<dbReference type="AlphaFoldDB" id="A0A7D4UP54"/>
<accession>A0A7D4UP54</accession>
<sequence length="93" mass="11063">MKTTLPIGIYQENDKRFEFDFAHYLLKIKTYEHDRVWGTTVSPFRVIKNEDSLYLLIHNYDRSGDRMIMIESMDSDELVISHDNTSYKLNKVA</sequence>